<feature type="domain" description="Amidohydrolase-related" evidence="5">
    <location>
        <begin position="4"/>
        <end position="159"/>
    </location>
</feature>
<dbReference type="PANTHER" id="PTHR11271:SF6">
    <property type="entry name" value="GUANINE DEAMINASE"/>
    <property type="match status" value="1"/>
</dbReference>
<evidence type="ECO:0000256" key="1">
    <source>
        <dbReference type="ARBA" id="ARBA00001947"/>
    </source>
</evidence>
<dbReference type="InterPro" id="IPR032466">
    <property type="entry name" value="Metal_Hydrolase"/>
</dbReference>
<gene>
    <name evidence="6" type="ORF">AMORRO_LOCUS18304</name>
</gene>
<feature type="non-terminal residue" evidence="6">
    <location>
        <position position="160"/>
    </location>
</feature>
<dbReference type="PANTHER" id="PTHR11271">
    <property type="entry name" value="GUANINE DEAMINASE"/>
    <property type="match status" value="1"/>
</dbReference>
<dbReference type="GO" id="GO:0008892">
    <property type="term" value="F:guanine deaminase activity"/>
    <property type="evidence" value="ECO:0007669"/>
    <property type="project" value="TreeGrafter"/>
</dbReference>
<name>A0A9N9JTM2_9GLOM</name>
<evidence type="ECO:0000256" key="4">
    <source>
        <dbReference type="ARBA" id="ARBA00022833"/>
    </source>
</evidence>
<dbReference type="OrthoDB" id="194468at2759"/>
<comment type="caution">
    <text evidence="6">The sequence shown here is derived from an EMBL/GenBank/DDBJ whole genome shotgun (WGS) entry which is preliminary data.</text>
</comment>
<evidence type="ECO:0000259" key="5">
    <source>
        <dbReference type="Pfam" id="PF01979"/>
    </source>
</evidence>
<evidence type="ECO:0000313" key="6">
    <source>
        <dbReference type="EMBL" id="CAG8793031.1"/>
    </source>
</evidence>
<dbReference type="Pfam" id="PF01979">
    <property type="entry name" value="Amidohydro_1"/>
    <property type="match status" value="1"/>
</dbReference>
<keyword evidence="7" id="KW-1185">Reference proteome</keyword>
<dbReference type="GO" id="GO:0005829">
    <property type="term" value="C:cytosol"/>
    <property type="evidence" value="ECO:0007669"/>
    <property type="project" value="TreeGrafter"/>
</dbReference>
<sequence>MDLPLLDWLKKYTFPLEQSFSSLEFAEKIYPIVVSNLLRHGTTTAVYFATIHLESSKHLAKVIHQNGQRGFVGKVNMDCNSPETYIETVNSSLEDTENFVKYVLDLNQPSDKKSRLVTPIITPRFAVCCSSELMGSLSKIAEKYDVPIQSHLSENADEIA</sequence>
<reference evidence="6" key="1">
    <citation type="submission" date="2021-06" db="EMBL/GenBank/DDBJ databases">
        <authorList>
            <person name="Kallberg Y."/>
            <person name="Tangrot J."/>
            <person name="Rosling A."/>
        </authorList>
    </citation>
    <scope>NUCLEOTIDE SEQUENCE</scope>
    <source>
        <strain evidence="6">CL551</strain>
    </source>
</reference>
<dbReference type="InterPro" id="IPR051607">
    <property type="entry name" value="Metallo-dep_hydrolases"/>
</dbReference>
<proteinExistence type="predicted"/>
<dbReference type="Gene3D" id="3.20.20.140">
    <property type="entry name" value="Metal-dependent hydrolases"/>
    <property type="match status" value="1"/>
</dbReference>
<protein>
    <submittedName>
        <fullName evidence="6">17494_t:CDS:1</fullName>
    </submittedName>
</protein>
<keyword evidence="2" id="KW-0479">Metal-binding</keyword>
<dbReference type="AlphaFoldDB" id="A0A9N9JTM2"/>
<dbReference type="GO" id="GO:0008270">
    <property type="term" value="F:zinc ion binding"/>
    <property type="evidence" value="ECO:0007669"/>
    <property type="project" value="TreeGrafter"/>
</dbReference>
<keyword evidence="4" id="KW-0862">Zinc</keyword>
<dbReference type="EMBL" id="CAJVPV010063553">
    <property type="protein sequence ID" value="CAG8793031.1"/>
    <property type="molecule type" value="Genomic_DNA"/>
</dbReference>
<evidence type="ECO:0000256" key="3">
    <source>
        <dbReference type="ARBA" id="ARBA00022801"/>
    </source>
</evidence>
<dbReference type="SUPFAM" id="SSF51556">
    <property type="entry name" value="Metallo-dependent hydrolases"/>
    <property type="match status" value="1"/>
</dbReference>
<evidence type="ECO:0000256" key="2">
    <source>
        <dbReference type="ARBA" id="ARBA00022723"/>
    </source>
</evidence>
<keyword evidence="3" id="KW-0378">Hydrolase</keyword>
<evidence type="ECO:0000313" key="7">
    <source>
        <dbReference type="Proteomes" id="UP000789342"/>
    </source>
</evidence>
<dbReference type="Proteomes" id="UP000789342">
    <property type="component" value="Unassembled WGS sequence"/>
</dbReference>
<comment type="cofactor">
    <cofactor evidence="1">
        <name>Zn(2+)</name>
        <dbReference type="ChEBI" id="CHEBI:29105"/>
    </cofactor>
</comment>
<dbReference type="InterPro" id="IPR006680">
    <property type="entry name" value="Amidohydro-rel"/>
</dbReference>
<dbReference type="GO" id="GO:0046098">
    <property type="term" value="P:guanine metabolic process"/>
    <property type="evidence" value="ECO:0007669"/>
    <property type="project" value="TreeGrafter"/>
</dbReference>
<accession>A0A9N9JTM2</accession>
<organism evidence="6 7">
    <name type="scientific">Acaulospora morrowiae</name>
    <dbReference type="NCBI Taxonomy" id="94023"/>
    <lineage>
        <taxon>Eukaryota</taxon>
        <taxon>Fungi</taxon>
        <taxon>Fungi incertae sedis</taxon>
        <taxon>Mucoromycota</taxon>
        <taxon>Glomeromycotina</taxon>
        <taxon>Glomeromycetes</taxon>
        <taxon>Diversisporales</taxon>
        <taxon>Acaulosporaceae</taxon>
        <taxon>Acaulospora</taxon>
    </lineage>
</organism>